<dbReference type="GO" id="GO:0070403">
    <property type="term" value="F:NAD+ binding"/>
    <property type="evidence" value="ECO:0007669"/>
    <property type="project" value="InterPro"/>
</dbReference>
<dbReference type="SUPFAM" id="SSF48179">
    <property type="entry name" value="6-phosphogluconate dehydrogenase C-terminal domain-like"/>
    <property type="match status" value="1"/>
</dbReference>
<proteinExistence type="predicted"/>
<dbReference type="Gene3D" id="1.10.1040.10">
    <property type="entry name" value="N-(1-d-carboxylethyl)-l-norvaline Dehydrogenase, domain 2"/>
    <property type="match status" value="1"/>
</dbReference>
<keyword evidence="1" id="KW-0560">Oxidoreductase</keyword>
<dbReference type="SUPFAM" id="SSF51735">
    <property type="entry name" value="NAD(P)-binding Rossmann-fold domains"/>
    <property type="match status" value="1"/>
</dbReference>
<keyword evidence="6" id="KW-1185">Reference proteome</keyword>
<evidence type="ECO:0000259" key="3">
    <source>
        <dbReference type="Pfam" id="PF00725"/>
    </source>
</evidence>
<accession>A0A081BM77</accession>
<evidence type="ECO:0000256" key="2">
    <source>
        <dbReference type="PIRSR" id="PIRSR000105-1"/>
    </source>
</evidence>
<evidence type="ECO:0000313" key="5">
    <source>
        <dbReference type="EMBL" id="GAK51493.1"/>
    </source>
</evidence>
<evidence type="ECO:0000259" key="4">
    <source>
        <dbReference type="Pfam" id="PF02737"/>
    </source>
</evidence>
<name>A0A081BM77_9BACT</name>
<evidence type="ECO:0000256" key="1">
    <source>
        <dbReference type="ARBA" id="ARBA00023002"/>
    </source>
</evidence>
<dbReference type="HOGENOM" id="CLU_009834_2_0_0"/>
<organism evidence="5">
    <name type="scientific">Candidatus Moduliflexus flocculans</name>
    <dbReference type="NCBI Taxonomy" id="1499966"/>
    <lineage>
        <taxon>Bacteria</taxon>
        <taxon>Candidatus Moduliflexota</taxon>
        <taxon>Candidatus Moduliflexia</taxon>
        <taxon>Candidatus Moduliflexales</taxon>
        <taxon>Candidatus Moduliflexaceae</taxon>
    </lineage>
</organism>
<dbReference type="Gene3D" id="3.40.50.720">
    <property type="entry name" value="NAD(P)-binding Rossmann-like Domain"/>
    <property type="match status" value="1"/>
</dbReference>
<dbReference type="PANTHER" id="PTHR48075">
    <property type="entry name" value="3-HYDROXYACYL-COA DEHYDROGENASE FAMILY PROTEIN"/>
    <property type="match status" value="1"/>
</dbReference>
<gene>
    <name evidence="5" type="ORF">U14_02738</name>
</gene>
<dbReference type="PANTHER" id="PTHR48075:SF5">
    <property type="entry name" value="3-HYDROXYBUTYRYL-COA DEHYDROGENASE"/>
    <property type="match status" value="1"/>
</dbReference>
<reference evidence="5" key="1">
    <citation type="journal article" date="2015" name="PeerJ">
        <title>First genomic representation of candidate bacterial phylum KSB3 points to enhanced environmental sensing as a trigger of wastewater bulking.</title>
        <authorList>
            <person name="Sekiguchi Y."/>
            <person name="Ohashi A."/>
            <person name="Parks D.H."/>
            <person name="Yamauchi T."/>
            <person name="Tyson G.W."/>
            <person name="Hugenholtz P."/>
        </authorList>
    </citation>
    <scope>NUCLEOTIDE SEQUENCE [LARGE SCALE GENOMIC DNA]</scope>
</reference>
<dbReference type="Proteomes" id="UP000030700">
    <property type="component" value="Unassembled WGS sequence"/>
</dbReference>
<sequence length="287" mass="31383">MQNIRSVGVVGCGLSGCAIARVVALAGYEVQVCERSQETLDLAFQKSSTFFKRESMRGALSEEAVQGALSRIHGTTNLRDLAGNDIIIEATSENFAVKQSLLQQLDQECPPTTLFVIHTSSLSIAQFASASQHPERVIGLHFIHPIHIVKLAEIVTTPFIQPETLTAIQEFVRSLQKMPITVKDAPGLIVSRLMIPYLLNAVRLLEEGIASAEDIDAAMQIGCGHPIGPLALLDYLGIDHVCRVAENLHQQSPDPDYLIPELLKMLLKEGYTGRQAGKGFYTYSSLF</sequence>
<protein>
    <submittedName>
        <fullName evidence="5">3-hydroxybutyryl-CoA dehydrogenase</fullName>
    </submittedName>
</protein>
<feature type="domain" description="3-hydroxyacyl-CoA dehydrogenase C-terminal" evidence="3">
    <location>
        <begin position="187"/>
        <end position="283"/>
    </location>
</feature>
<dbReference type="STRING" id="1499966.U14_02738"/>
<feature type="site" description="Important for catalytic activity" evidence="2">
    <location>
        <position position="141"/>
    </location>
</feature>
<feature type="domain" description="3-hydroxyacyl-CoA dehydrogenase NAD binding" evidence="4">
    <location>
        <begin position="7"/>
        <end position="184"/>
    </location>
</feature>
<dbReference type="PROSITE" id="PS51257">
    <property type="entry name" value="PROKAR_LIPOPROTEIN"/>
    <property type="match status" value="1"/>
</dbReference>
<dbReference type="EMBL" id="DF820457">
    <property type="protein sequence ID" value="GAK51493.1"/>
    <property type="molecule type" value="Genomic_DNA"/>
</dbReference>
<evidence type="ECO:0000313" key="6">
    <source>
        <dbReference type="Proteomes" id="UP000030700"/>
    </source>
</evidence>
<dbReference type="AlphaFoldDB" id="A0A081BM77"/>
<dbReference type="Pfam" id="PF00725">
    <property type="entry name" value="3HCDH"/>
    <property type="match status" value="1"/>
</dbReference>
<dbReference type="InterPro" id="IPR036291">
    <property type="entry name" value="NAD(P)-bd_dom_sf"/>
</dbReference>
<dbReference type="InterPro" id="IPR013328">
    <property type="entry name" value="6PGD_dom2"/>
</dbReference>
<dbReference type="PIRSF" id="PIRSF000105">
    <property type="entry name" value="HCDH"/>
    <property type="match status" value="1"/>
</dbReference>
<dbReference type="InterPro" id="IPR006176">
    <property type="entry name" value="3-OHacyl-CoA_DH_NAD-bd"/>
</dbReference>
<dbReference type="InterPro" id="IPR008927">
    <property type="entry name" value="6-PGluconate_DH-like_C_sf"/>
</dbReference>
<dbReference type="GO" id="GO:0006635">
    <property type="term" value="P:fatty acid beta-oxidation"/>
    <property type="evidence" value="ECO:0007669"/>
    <property type="project" value="TreeGrafter"/>
</dbReference>
<dbReference type="Pfam" id="PF02737">
    <property type="entry name" value="3HCDH_N"/>
    <property type="match status" value="1"/>
</dbReference>
<dbReference type="GO" id="GO:0008691">
    <property type="term" value="F:3-hydroxybutyryl-CoA dehydrogenase activity"/>
    <property type="evidence" value="ECO:0007669"/>
    <property type="project" value="TreeGrafter"/>
</dbReference>
<dbReference type="InterPro" id="IPR022694">
    <property type="entry name" value="3-OHacyl-CoA_DH"/>
</dbReference>
<dbReference type="InterPro" id="IPR006108">
    <property type="entry name" value="3HC_DH_C"/>
</dbReference>